<comment type="catalytic activity">
    <reaction evidence="2">
        <text>oxidized coenzyme F420-(gamma-L-Glu)(n) + a quinol + H(+) = reduced coenzyme F420-(gamma-L-Glu)(n) + a quinone</text>
        <dbReference type="Rhea" id="RHEA:39663"/>
        <dbReference type="Rhea" id="RHEA-COMP:12939"/>
        <dbReference type="Rhea" id="RHEA-COMP:14378"/>
        <dbReference type="ChEBI" id="CHEBI:15378"/>
        <dbReference type="ChEBI" id="CHEBI:24646"/>
        <dbReference type="ChEBI" id="CHEBI:132124"/>
        <dbReference type="ChEBI" id="CHEBI:133980"/>
        <dbReference type="ChEBI" id="CHEBI:139511"/>
    </reaction>
</comment>
<organism evidence="3 4">
    <name type="scientific">Promicromonospora aerolata</name>
    <dbReference type="NCBI Taxonomy" id="195749"/>
    <lineage>
        <taxon>Bacteria</taxon>
        <taxon>Bacillati</taxon>
        <taxon>Actinomycetota</taxon>
        <taxon>Actinomycetes</taxon>
        <taxon>Micrococcales</taxon>
        <taxon>Promicromonosporaceae</taxon>
        <taxon>Promicromonospora</taxon>
    </lineage>
</organism>
<dbReference type="InterPro" id="IPR012349">
    <property type="entry name" value="Split_barrel_FMN-bd"/>
</dbReference>
<evidence type="ECO:0000256" key="1">
    <source>
        <dbReference type="ARBA" id="ARBA00008710"/>
    </source>
</evidence>
<comment type="caution">
    <text evidence="3">The sequence shown here is derived from an EMBL/GenBank/DDBJ whole genome shotgun (WGS) entry which is preliminary data.</text>
</comment>
<comment type="similarity">
    <text evidence="1">Belongs to the F420H(2)-dependent quinone reductase family.</text>
</comment>
<dbReference type="Gene3D" id="2.30.110.10">
    <property type="entry name" value="Electron Transport, Fmn-binding Protein, Chain A"/>
    <property type="match status" value="1"/>
</dbReference>
<evidence type="ECO:0000313" key="3">
    <source>
        <dbReference type="EMBL" id="MFD2024928.1"/>
    </source>
</evidence>
<keyword evidence="4" id="KW-1185">Reference proteome</keyword>
<evidence type="ECO:0000256" key="2">
    <source>
        <dbReference type="ARBA" id="ARBA00049106"/>
    </source>
</evidence>
<dbReference type="PANTHER" id="PTHR39428:SF3">
    <property type="entry name" value="DEAZAFLAVIN-DEPENDENT NITROREDUCTASE"/>
    <property type="match status" value="1"/>
</dbReference>
<sequence length="143" mass="15489">MADMNTGVIEAFRANAGVLGDDVAGGHFTGKRLVLLHHVGRVSGTEYVTPLVAATDGDAYVITGSLGGAPKDPAWVANVEDGPGETTIEIGDRAIRVKTTVVRPTSPEWERLYGIWAEYWPDAKEYETHTDRKFPVIRLEPVG</sequence>
<reference evidence="4" key="1">
    <citation type="journal article" date="2019" name="Int. J. Syst. Evol. Microbiol.">
        <title>The Global Catalogue of Microorganisms (GCM) 10K type strain sequencing project: providing services to taxonomists for standard genome sequencing and annotation.</title>
        <authorList>
            <consortium name="The Broad Institute Genomics Platform"/>
            <consortium name="The Broad Institute Genome Sequencing Center for Infectious Disease"/>
            <person name="Wu L."/>
            <person name="Ma J."/>
        </authorList>
    </citation>
    <scope>NUCLEOTIDE SEQUENCE [LARGE SCALE GENOMIC DNA]</scope>
    <source>
        <strain evidence="4">CCM 7043</strain>
    </source>
</reference>
<dbReference type="NCBIfam" id="TIGR00026">
    <property type="entry name" value="hi_GC_TIGR00026"/>
    <property type="match status" value="1"/>
</dbReference>
<proteinExistence type="inferred from homology"/>
<accession>A0ABW4V509</accession>
<dbReference type="RefSeq" id="WP_377196849.1">
    <property type="nucleotide sequence ID" value="NZ_JBHUHF010000001.1"/>
</dbReference>
<evidence type="ECO:0000313" key="4">
    <source>
        <dbReference type="Proteomes" id="UP001597338"/>
    </source>
</evidence>
<dbReference type="InterPro" id="IPR004378">
    <property type="entry name" value="F420H2_quin_Rdtase"/>
</dbReference>
<dbReference type="Pfam" id="PF04075">
    <property type="entry name" value="F420H2_quin_red"/>
    <property type="match status" value="1"/>
</dbReference>
<gene>
    <name evidence="3" type="ORF">ACFSL2_05335</name>
</gene>
<name>A0ABW4V509_9MICO</name>
<dbReference type="EMBL" id="JBHUHF010000001">
    <property type="protein sequence ID" value="MFD2024928.1"/>
    <property type="molecule type" value="Genomic_DNA"/>
</dbReference>
<dbReference type="Proteomes" id="UP001597338">
    <property type="component" value="Unassembled WGS sequence"/>
</dbReference>
<protein>
    <submittedName>
        <fullName evidence="3">Nitroreductase/quinone reductase family protein</fullName>
    </submittedName>
</protein>
<dbReference type="PANTHER" id="PTHR39428">
    <property type="entry name" value="F420H(2)-DEPENDENT QUINONE REDUCTASE RV1261C"/>
    <property type="match status" value="1"/>
</dbReference>